<dbReference type="OrthoDB" id="959664at2"/>
<dbReference type="EMBL" id="CP035544">
    <property type="protein sequence ID" value="QBA64481.1"/>
    <property type="molecule type" value="Genomic_DNA"/>
</dbReference>
<dbReference type="AlphaFoldDB" id="A0A411E9T8"/>
<keyword evidence="2" id="KW-1185">Reference proteome</keyword>
<dbReference type="Proteomes" id="UP000290889">
    <property type="component" value="Chromosome"/>
</dbReference>
<gene>
    <name evidence="1" type="ORF">EQY75_08065</name>
</gene>
<sequence length="83" mass="9454">MVHIQLSENLTPYGVEMPEELQAVLQSDEDANAIFEGFTDGKKRSIIYMILRFKNSQTRIDKSILLCENLKKGINKPADLLKT</sequence>
<reference evidence="1 2" key="1">
    <citation type="submission" date="2019-01" db="EMBL/GenBank/DDBJ databases">
        <title>Muriicola soli sp. nov., isolated from soil.</title>
        <authorList>
            <person name="Kang H.J."/>
            <person name="Kim S.B."/>
        </authorList>
    </citation>
    <scope>NUCLEOTIDE SEQUENCE [LARGE SCALE GENOMIC DNA]</scope>
    <source>
        <strain evidence="1 2">MMS17-SY002</strain>
    </source>
</reference>
<dbReference type="RefSeq" id="WP_129604712.1">
    <property type="nucleotide sequence ID" value="NZ_CP035544.1"/>
</dbReference>
<evidence type="ECO:0000313" key="1">
    <source>
        <dbReference type="EMBL" id="QBA64481.1"/>
    </source>
</evidence>
<accession>A0A411E9T8</accession>
<protein>
    <submittedName>
        <fullName evidence="1">Uncharacterized protein</fullName>
    </submittedName>
</protein>
<proteinExistence type="predicted"/>
<name>A0A411E9T8_9FLAO</name>
<dbReference type="KEGG" id="mur:EQY75_08065"/>
<organism evidence="1 2">
    <name type="scientific">Muriicola soli</name>
    <dbReference type="NCBI Taxonomy" id="2507538"/>
    <lineage>
        <taxon>Bacteria</taxon>
        <taxon>Pseudomonadati</taxon>
        <taxon>Bacteroidota</taxon>
        <taxon>Flavobacteriia</taxon>
        <taxon>Flavobacteriales</taxon>
        <taxon>Flavobacteriaceae</taxon>
        <taxon>Muriicola</taxon>
    </lineage>
</organism>
<dbReference type="Pfam" id="PF13376">
    <property type="entry name" value="OmdA"/>
    <property type="match status" value="1"/>
</dbReference>
<evidence type="ECO:0000313" key="2">
    <source>
        <dbReference type="Proteomes" id="UP000290889"/>
    </source>
</evidence>